<feature type="domain" description="SpoVT-AbrB" evidence="1">
    <location>
        <begin position="20"/>
        <end position="53"/>
    </location>
</feature>
<name>A0A1F6XJ33_9BACT</name>
<dbReference type="GO" id="GO:0003677">
    <property type="term" value="F:DNA binding"/>
    <property type="evidence" value="ECO:0007669"/>
    <property type="project" value="InterPro"/>
</dbReference>
<accession>A0A1F6XJ33</accession>
<dbReference type="InterPro" id="IPR007159">
    <property type="entry name" value="SpoVT-AbrB_dom"/>
</dbReference>
<organism evidence="2 3">
    <name type="scientific">Candidatus Nomurabacteria bacterium RIFCSPLOWO2_01_FULL_40_18</name>
    <dbReference type="NCBI Taxonomy" id="1801773"/>
    <lineage>
        <taxon>Bacteria</taxon>
        <taxon>Candidatus Nomuraibacteriota</taxon>
    </lineage>
</organism>
<dbReference type="Proteomes" id="UP000176629">
    <property type="component" value="Unassembled WGS sequence"/>
</dbReference>
<evidence type="ECO:0000313" key="3">
    <source>
        <dbReference type="Proteomes" id="UP000176629"/>
    </source>
</evidence>
<dbReference type="EMBL" id="MFUX01000034">
    <property type="protein sequence ID" value="OGI93971.1"/>
    <property type="molecule type" value="Genomic_DNA"/>
</dbReference>
<comment type="caution">
    <text evidence="2">The sequence shown here is derived from an EMBL/GenBank/DDBJ whole genome shotgun (WGS) entry which is preliminary data.</text>
</comment>
<reference evidence="2 3" key="1">
    <citation type="journal article" date="2016" name="Nat. Commun.">
        <title>Thousands of microbial genomes shed light on interconnected biogeochemical processes in an aquifer system.</title>
        <authorList>
            <person name="Anantharaman K."/>
            <person name="Brown C.T."/>
            <person name="Hug L.A."/>
            <person name="Sharon I."/>
            <person name="Castelle C.J."/>
            <person name="Probst A.J."/>
            <person name="Thomas B.C."/>
            <person name="Singh A."/>
            <person name="Wilkins M.J."/>
            <person name="Karaoz U."/>
            <person name="Brodie E.L."/>
            <person name="Williams K.H."/>
            <person name="Hubbard S.S."/>
            <person name="Banfield J.F."/>
        </authorList>
    </citation>
    <scope>NUCLEOTIDE SEQUENCE [LARGE SCALE GENOMIC DNA]</scope>
</reference>
<dbReference type="InterPro" id="IPR037914">
    <property type="entry name" value="SpoVT-AbrB_sf"/>
</dbReference>
<protein>
    <recommendedName>
        <fullName evidence="1">SpoVT-AbrB domain-containing protein</fullName>
    </recommendedName>
</protein>
<evidence type="ECO:0000259" key="1">
    <source>
        <dbReference type="Pfam" id="PF04014"/>
    </source>
</evidence>
<sequence>MGVQKIINRNIRKITKVGRTSLTVTLPRELVAELKWKEKQKVIVKRKGSKLIISDWKPNKK</sequence>
<evidence type="ECO:0000313" key="2">
    <source>
        <dbReference type="EMBL" id="OGI93971.1"/>
    </source>
</evidence>
<dbReference type="SUPFAM" id="SSF89447">
    <property type="entry name" value="AbrB/MazE/MraZ-like"/>
    <property type="match status" value="1"/>
</dbReference>
<dbReference type="Pfam" id="PF04014">
    <property type="entry name" value="MazE_antitoxin"/>
    <property type="match status" value="1"/>
</dbReference>
<dbReference type="AlphaFoldDB" id="A0A1F6XJ33"/>
<dbReference type="Gene3D" id="2.10.260.10">
    <property type="match status" value="1"/>
</dbReference>
<gene>
    <name evidence="2" type="ORF">A3A03_02980</name>
</gene>
<proteinExistence type="predicted"/>